<dbReference type="OrthoDB" id="9788300at2"/>
<sequence length="164" mass="18342">MSVELILREIGADEFERVWPVFRSVIAGGDTYSYPPELSFEQAREWWTTPPSRCFVAERNTEVLGCYMLKPNQPGLGGHVANAGYMVAPNARGQGIASKMCAHSLDEARRAGFTAMQFNFVVSTNTTAVRLWQRHGFQIVGQVPGAFRHAEHGPTDVYVMHRQL</sequence>
<dbReference type="InterPro" id="IPR052742">
    <property type="entry name" value="Mito_N-acetyltransferase"/>
</dbReference>
<evidence type="ECO:0000313" key="3">
    <source>
        <dbReference type="Proteomes" id="UP000253782"/>
    </source>
</evidence>
<name>A0A369URZ7_9GAMM</name>
<evidence type="ECO:0000259" key="1">
    <source>
        <dbReference type="PROSITE" id="PS51186"/>
    </source>
</evidence>
<reference evidence="2 3" key="1">
    <citation type="submission" date="2018-07" db="EMBL/GenBank/DDBJ databases">
        <title>Dyella tabacisoli L4-6T, whole genome shotgun sequence.</title>
        <authorList>
            <person name="Zhou X.-K."/>
            <person name="Li W.-J."/>
            <person name="Duan Y.-Q."/>
        </authorList>
    </citation>
    <scope>NUCLEOTIDE SEQUENCE [LARGE SCALE GENOMIC DNA]</scope>
    <source>
        <strain evidence="2 3">L4-6</strain>
    </source>
</reference>
<dbReference type="EMBL" id="QQAH01000005">
    <property type="protein sequence ID" value="RDD82508.1"/>
    <property type="molecule type" value="Genomic_DNA"/>
</dbReference>
<dbReference type="Gene3D" id="3.40.630.30">
    <property type="match status" value="1"/>
</dbReference>
<dbReference type="InterPro" id="IPR016181">
    <property type="entry name" value="Acyl_CoA_acyltransferase"/>
</dbReference>
<feature type="domain" description="N-acetyltransferase" evidence="1">
    <location>
        <begin position="5"/>
        <end position="164"/>
    </location>
</feature>
<keyword evidence="2" id="KW-0808">Transferase</keyword>
<organism evidence="2 3">
    <name type="scientific">Dyella tabacisoli</name>
    <dbReference type="NCBI Taxonomy" id="2282381"/>
    <lineage>
        <taxon>Bacteria</taxon>
        <taxon>Pseudomonadati</taxon>
        <taxon>Pseudomonadota</taxon>
        <taxon>Gammaproteobacteria</taxon>
        <taxon>Lysobacterales</taxon>
        <taxon>Rhodanobacteraceae</taxon>
        <taxon>Dyella</taxon>
    </lineage>
</organism>
<dbReference type="CDD" id="cd04301">
    <property type="entry name" value="NAT_SF"/>
    <property type="match status" value="1"/>
</dbReference>
<keyword evidence="3" id="KW-1185">Reference proteome</keyword>
<dbReference type="PROSITE" id="PS51186">
    <property type="entry name" value="GNAT"/>
    <property type="match status" value="1"/>
</dbReference>
<dbReference type="Proteomes" id="UP000253782">
    <property type="component" value="Unassembled WGS sequence"/>
</dbReference>
<dbReference type="SUPFAM" id="SSF55729">
    <property type="entry name" value="Acyl-CoA N-acyltransferases (Nat)"/>
    <property type="match status" value="1"/>
</dbReference>
<protein>
    <submittedName>
        <fullName evidence="2">GNAT family N-acetyltransferase</fullName>
    </submittedName>
</protein>
<proteinExistence type="predicted"/>
<dbReference type="Pfam" id="PF00583">
    <property type="entry name" value="Acetyltransf_1"/>
    <property type="match status" value="1"/>
</dbReference>
<dbReference type="AlphaFoldDB" id="A0A369URZ7"/>
<comment type="caution">
    <text evidence="2">The sequence shown here is derived from an EMBL/GenBank/DDBJ whole genome shotgun (WGS) entry which is preliminary data.</text>
</comment>
<dbReference type="PANTHER" id="PTHR43138">
    <property type="entry name" value="ACETYLTRANSFERASE, GNAT FAMILY"/>
    <property type="match status" value="1"/>
</dbReference>
<dbReference type="InterPro" id="IPR000182">
    <property type="entry name" value="GNAT_dom"/>
</dbReference>
<accession>A0A369URZ7</accession>
<dbReference type="PANTHER" id="PTHR43138:SF1">
    <property type="entry name" value="N-ACETYLTRANSFERASE ACA1"/>
    <property type="match status" value="1"/>
</dbReference>
<dbReference type="RefSeq" id="WP_114844572.1">
    <property type="nucleotide sequence ID" value="NZ_JBHSPE010000001.1"/>
</dbReference>
<evidence type="ECO:0000313" key="2">
    <source>
        <dbReference type="EMBL" id="RDD82508.1"/>
    </source>
</evidence>
<gene>
    <name evidence="2" type="ORF">DVJ77_06090</name>
</gene>
<dbReference type="GO" id="GO:0016747">
    <property type="term" value="F:acyltransferase activity, transferring groups other than amino-acyl groups"/>
    <property type="evidence" value="ECO:0007669"/>
    <property type="project" value="InterPro"/>
</dbReference>